<feature type="domain" description="CCDC93 coiled-coil" evidence="3">
    <location>
        <begin position="82"/>
        <end position="258"/>
    </location>
</feature>
<dbReference type="RefSeq" id="WP_140604379.1">
    <property type="nucleotide sequence ID" value="NZ_SAWY01000029.1"/>
</dbReference>
<dbReference type="AlphaFoldDB" id="A0A502KQP6"/>
<dbReference type="EMBL" id="SAWY01000029">
    <property type="protein sequence ID" value="TPH13806.1"/>
    <property type="molecule type" value="Genomic_DNA"/>
</dbReference>
<evidence type="ECO:0000259" key="3">
    <source>
        <dbReference type="Pfam" id="PF09762"/>
    </source>
</evidence>
<feature type="coiled-coil region" evidence="1">
    <location>
        <begin position="89"/>
        <end position="155"/>
    </location>
</feature>
<evidence type="ECO:0000256" key="1">
    <source>
        <dbReference type="SAM" id="Coils"/>
    </source>
</evidence>
<evidence type="ECO:0000313" key="6">
    <source>
        <dbReference type="Proteomes" id="UP000315303"/>
    </source>
</evidence>
<reference evidence="5 6" key="1">
    <citation type="submission" date="2019-01" db="EMBL/GenBank/DDBJ databases">
        <title>Litorilituus lipolytica sp. nov., isolated from intertidal sand of the Yellow Sea in China.</title>
        <authorList>
            <person name="Liu A."/>
        </authorList>
    </citation>
    <scope>NUCLEOTIDE SEQUENCE [LARGE SCALE GENOMIC DNA]</scope>
    <source>
        <strain evidence="5 6">RZ04</strain>
    </source>
</reference>
<keyword evidence="6" id="KW-1185">Reference proteome</keyword>
<dbReference type="Pfam" id="PF09762">
    <property type="entry name" value="CCDC93_CC"/>
    <property type="match status" value="1"/>
</dbReference>
<comment type="caution">
    <text evidence="5">The sequence shown here is derived from an EMBL/GenBank/DDBJ whole genome shotgun (WGS) entry which is preliminary data.</text>
</comment>
<dbReference type="InterPro" id="IPR025640">
    <property type="entry name" value="GYF_2"/>
</dbReference>
<dbReference type="Pfam" id="PF14237">
    <property type="entry name" value="GYF_2"/>
    <property type="match status" value="1"/>
</dbReference>
<name>A0A502KQP6_9GAMM</name>
<proteinExistence type="predicted"/>
<dbReference type="Proteomes" id="UP000315303">
    <property type="component" value="Unassembled WGS sequence"/>
</dbReference>
<evidence type="ECO:0000259" key="4">
    <source>
        <dbReference type="Pfam" id="PF14237"/>
    </source>
</evidence>
<dbReference type="InterPro" id="IPR019159">
    <property type="entry name" value="CCDC93_CC"/>
</dbReference>
<feature type="region of interest" description="Disordered" evidence="2">
    <location>
        <begin position="188"/>
        <end position="239"/>
    </location>
</feature>
<feature type="compositionally biased region" description="Basic and acidic residues" evidence="2">
    <location>
        <begin position="278"/>
        <end position="290"/>
    </location>
</feature>
<accession>A0A502KQP6</accession>
<dbReference type="OrthoDB" id="9779518at2"/>
<organism evidence="5 6">
    <name type="scientific">Litorilituus lipolyticus</name>
    <dbReference type="NCBI Taxonomy" id="2491017"/>
    <lineage>
        <taxon>Bacteria</taxon>
        <taxon>Pseudomonadati</taxon>
        <taxon>Pseudomonadota</taxon>
        <taxon>Gammaproteobacteria</taxon>
        <taxon>Alteromonadales</taxon>
        <taxon>Colwelliaceae</taxon>
        <taxon>Litorilituus</taxon>
    </lineage>
</organism>
<feature type="domain" description="GYF" evidence="4">
    <location>
        <begin position="4"/>
        <end position="49"/>
    </location>
</feature>
<feature type="compositionally biased region" description="Basic and acidic residues" evidence="2">
    <location>
        <begin position="261"/>
        <end position="271"/>
    </location>
</feature>
<evidence type="ECO:0000256" key="2">
    <source>
        <dbReference type="SAM" id="MobiDB-lite"/>
    </source>
</evidence>
<gene>
    <name evidence="5" type="ORF">EPA86_13225</name>
</gene>
<feature type="compositionally biased region" description="Basic and acidic residues" evidence="2">
    <location>
        <begin position="210"/>
        <end position="231"/>
    </location>
</feature>
<evidence type="ECO:0000313" key="5">
    <source>
        <dbReference type="EMBL" id="TPH13806.1"/>
    </source>
</evidence>
<protein>
    <submittedName>
        <fullName evidence="5">Uncharacterized protein</fullName>
    </submittedName>
</protein>
<sequence>MEKWFFSDNGKVSGPLTLEEAREELAKNPNVYGWNPSLNQWKPVSCIGEFADIVPPSEQALLVPKELTDKFLAKKKRLQGKLTSIEDSIKHTESTFNNFEKQIENYKKLTANLNDDVKSAIGNIEKKHSSLTKKLSQVKNAVDIAEDEIDDAIKNFDQRVNSNDVYMPTFTGTPPPPRQVDENAKVSNIDKNAPSKAQIAESKLAKPHKRVELKEVEAPVEKPESKAKPAEEQQLPPDVQLANKMASESFEGMKNMMKSVFKGDKKVKADSKAVAPESSKKPAPAKDNDKPLSMAERLKLAQNNQ</sequence>
<feature type="region of interest" description="Disordered" evidence="2">
    <location>
        <begin position="261"/>
        <end position="305"/>
    </location>
</feature>
<keyword evidence="1" id="KW-0175">Coiled coil</keyword>